<gene>
    <name evidence="2" type="ORF">O181_013130</name>
</gene>
<comment type="caution">
    <text evidence="2">The sequence shown here is derived from an EMBL/GenBank/DDBJ whole genome shotgun (WGS) entry which is preliminary data.</text>
</comment>
<evidence type="ECO:0000256" key="1">
    <source>
        <dbReference type="SAM" id="MobiDB-lite"/>
    </source>
</evidence>
<proteinExistence type="predicted"/>
<feature type="compositionally biased region" description="Polar residues" evidence="1">
    <location>
        <begin position="81"/>
        <end position="96"/>
    </location>
</feature>
<reference evidence="2" key="1">
    <citation type="submission" date="2021-03" db="EMBL/GenBank/DDBJ databases">
        <title>Draft genome sequence of rust myrtle Austropuccinia psidii MF-1, a brazilian biotype.</title>
        <authorList>
            <person name="Quecine M.C."/>
            <person name="Pachon D.M.R."/>
            <person name="Bonatelli M.L."/>
            <person name="Correr F.H."/>
            <person name="Franceschini L.M."/>
            <person name="Leite T.F."/>
            <person name="Margarido G.R.A."/>
            <person name="Almeida C.A."/>
            <person name="Ferrarezi J.A."/>
            <person name="Labate C.A."/>
        </authorList>
    </citation>
    <scope>NUCLEOTIDE SEQUENCE</scope>
    <source>
        <strain evidence="2">MF-1</strain>
    </source>
</reference>
<dbReference type="Proteomes" id="UP000765509">
    <property type="component" value="Unassembled WGS sequence"/>
</dbReference>
<feature type="region of interest" description="Disordered" evidence="1">
    <location>
        <begin position="1"/>
        <end position="124"/>
    </location>
</feature>
<dbReference type="AlphaFoldDB" id="A0A9Q3BZ91"/>
<feature type="compositionally biased region" description="Low complexity" evidence="1">
    <location>
        <begin position="106"/>
        <end position="116"/>
    </location>
</feature>
<evidence type="ECO:0000313" key="3">
    <source>
        <dbReference type="Proteomes" id="UP000765509"/>
    </source>
</evidence>
<protein>
    <submittedName>
        <fullName evidence="2">Uncharacterized protein</fullName>
    </submittedName>
</protein>
<dbReference type="EMBL" id="AVOT02003404">
    <property type="protein sequence ID" value="MBW0473415.1"/>
    <property type="molecule type" value="Genomic_DNA"/>
</dbReference>
<organism evidence="2 3">
    <name type="scientific">Austropuccinia psidii MF-1</name>
    <dbReference type="NCBI Taxonomy" id="1389203"/>
    <lineage>
        <taxon>Eukaryota</taxon>
        <taxon>Fungi</taxon>
        <taxon>Dikarya</taxon>
        <taxon>Basidiomycota</taxon>
        <taxon>Pucciniomycotina</taxon>
        <taxon>Pucciniomycetes</taxon>
        <taxon>Pucciniales</taxon>
        <taxon>Sphaerophragmiaceae</taxon>
        <taxon>Austropuccinia</taxon>
    </lineage>
</organism>
<accession>A0A9Q3BZ91</accession>
<feature type="compositionally biased region" description="Basic and acidic residues" evidence="1">
    <location>
        <begin position="45"/>
        <end position="64"/>
    </location>
</feature>
<sequence length="167" mass="19124">MEAAIQSRQMYLDMEEARPGPDQASQPQERHFWKIPEFPSISQEGQKDKELVEEQKSFIHRPEEIVGNDPRFGEKRPSGVYQLQTSSRNVQIQAQKTPEVAERSQEPSGQQQRQSQLAKSLPTRVQDPQIVTFSSGKCFQYGQNSYGIYSQGSGKDEEDYLLNLVFI</sequence>
<name>A0A9Q3BZ91_9BASI</name>
<keyword evidence="3" id="KW-1185">Reference proteome</keyword>
<evidence type="ECO:0000313" key="2">
    <source>
        <dbReference type="EMBL" id="MBW0473415.1"/>
    </source>
</evidence>